<evidence type="ECO:0000256" key="2">
    <source>
        <dbReference type="ARBA" id="ARBA00022723"/>
    </source>
</evidence>
<dbReference type="Gene3D" id="2.10.110.10">
    <property type="entry name" value="Cysteine Rich Protein"/>
    <property type="match status" value="4"/>
</dbReference>
<dbReference type="FunFam" id="2.10.110.10:FF:000069">
    <property type="entry name" value="Uncharacterized protein, isoform Z"/>
    <property type="match status" value="1"/>
</dbReference>
<dbReference type="SMART" id="SM00735">
    <property type="entry name" value="ZM"/>
    <property type="match status" value="1"/>
</dbReference>
<dbReference type="Gene3D" id="2.130.10.10">
    <property type="entry name" value="YVTN repeat-like/Quinoprotein amine dehydrogenase"/>
    <property type="match status" value="3"/>
</dbReference>
<feature type="domain" description="LIM zinc-binding" evidence="9">
    <location>
        <begin position="2417"/>
        <end position="2471"/>
    </location>
</feature>
<feature type="compositionally biased region" description="Low complexity" evidence="8">
    <location>
        <begin position="1502"/>
        <end position="1511"/>
    </location>
</feature>
<accession>A0AA39H699</accession>
<dbReference type="Pfam" id="PF00412">
    <property type="entry name" value="LIM"/>
    <property type="match status" value="4"/>
</dbReference>
<feature type="domain" description="PDZ" evidence="10">
    <location>
        <begin position="1860"/>
        <end position="1935"/>
    </location>
</feature>
<evidence type="ECO:0000313" key="12">
    <source>
        <dbReference type="Proteomes" id="UP001175271"/>
    </source>
</evidence>
<dbReference type="PROSITE" id="PS50106">
    <property type="entry name" value="PDZ"/>
    <property type="match status" value="1"/>
</dbReference>
<dbReference type="Gene3D" id="3.60.21.10">
    <property type="match status" value="1"/>
</dbReference>
<dbReference type="SMART" id="SM00132">
    <property type="entry name" value="LIM"/>
    <property type="match status" value="4"/>
</dbReference>
<proteinExistence type="predicted"/>
<dbReference type="CDD" id="cd09455">
    <property type="entry name" value="LIM1_Enigma_like_1"/>
    <property type="match status" value="1"/>
</dbReference>
<protein>
    <submittedName>
        <fullName evidence="11">Uncharacterized protein</fullName>
    </submittedName>
</protein>
<feature type="domain" description="LIM zinc-binding" evidence="9">
    <location>
        <begin position="2357"/>
        <end position="2416"/>
    </location>
</feature>
<sequence length="2471" mass="276222">MFRGGTEQKLSTGALDSVTLQVNVRRIICVVPSVPEFLLERNALFREVLPEIQQYAVGCDIDIEYVDPTEELHEDPSKLANLLSLVQRPESLTICFMGDKYGTTLLPQEMRSEEFDAIRTASFEYSQDVRLLDQYYAVNKYRLPVEYRLKGKVDETLQKRLLEVIQKGAQQAYDDGIINQINPARQQRFFCSVVHLISQLLIQSHSKYIFVLRRFDNCPKSDETWFDTNSANEQKISELKNQISSEVDQELVLSFILNLEQNDVPAWFKMKEGCRYVTDMCLRLTERIKAVIETTRNRNLFDSSPLTIGRYEHLVHSKHAVDMNIEKWHTRKNIDEKLTDIIKTGLVTRCNYYHITGREASGKTSTLCKLYSMLQTEHCHVLIRFINLTHSSNFSHEFWRNILINLCTITKQDPSTVIGCFAFEEIVTELREMMMKLDRPVFILIDDVHQLRYGRILGLLKTAITKLFSNCVLVVTSAAPTQMQSFPKPTETIDIGQMKAGEMMEMLKNELAGKERRLSTDYLSVIKQQLGDGDSIIIATSMVEEALDGGAGAALQGGLDGRFNRLEGRFGANVISAMCRYISASSQGLTQLELYDLLSSNGDLLSELNSPAFPPLLFNQILSAMGSLLLCFQYDSRYVLKWKHFVIASVARHRYLSGQQEVKVTHCELANLFCDVATSFVDGVSARPMDINCYPLFPQPLLKEEGAVNLRKVKNLWFHLLHTGNLDAMKELSLCNFDYVEACVRVCGLAHFLSILEECVQQLLHHDIQVLCEQVFLPALSTLVRDSDQIAAEVIGRLRYTRADNSTFLNGMVEQCMQWVDNYSKGPLMVPLTCWIAPPKMKQVVSFTLARWQSTRSIVQPTFNHQHILVSGNDLAPGHIYMYHIASHLLIRTYTGHTDRVTSLSTSHSGAFFVSTSYDKSIKFWNFVETECMKTLKPHNGRITCSLLSSDDKYLITGASDSCAKVINVETGSVYRSFNDHTGPVVGLSLTSNNEFLVTGSGDFVVMVWSIETGSLMMKMGGLMAPVTCITMTSNDAFVAVACEDETLRVFSMVSGQELHELSGHENKINALVASEDDCQLFAAALSKIYCFDIHNGQLLDVMECQRGVPVTSIKITADNFFAISICGDKIQVWNVNPRVDDKSSTHTNQAEDGVVTSIAMGYDERSAACGTKTGVAAAWDLDVCQCLWTVVQTKGVPVTTLAFSPDCIFLFGGNAVGLISIWDFAKGFLYKNVNIHSNEIRSICCNSDGSRVGSCDAADVLHVWTLEASEEGFENDNFITANNIRAPILIFPNNKDLVAQCAQSQKELKLWTIGDDALTVRTKLYHSEEILCYCATNAGTLMVTGSADQSLKIWQIDSGFLTQVLVGHEGPVTCCAIADDERLVVSGGKDAQLITWNVATGDIKQNLKTRAPLVAVCISSDASLALSADESGWIEAWSTENGVLLSSFNAHRPIRRLLSSFDGTRILTLLSGCAQLPILCLHNTPAGVPFSVAAERRRSTRTQSISSITSNLSAESRNAAPAPPTAAAPSKPPPPPASFFGCILLGWCGADGLAQWETMRLAHVFQRRENAFLIGLLAVAVLWNECFALLVKSLFWNVPSPPRGSTRFLIVSDPQLIGYRDEHWLIGPFSRWDSDRYLARSFQWAMTVLTPDAVVFLGDLMDEGIKMGSNEWVDTLARFQDIYSIADRVQVIYLPGDNDVGGEYEPVDSKLVRRFRSAFRNRFNATQLGLQKIAFTEVTVVNGEQRNLSDVQSDHSFRIALSHMPVTTSWSARTQNMLYDLNPDLILSAHDHVAVVYSRRSRGDVQFERLTARDLPNTVRFQSSSKHPRIELQFPTCSYRMGVYDMAPSGKRMTSEVVTVRMSRGDLGTPWGFNIQHPAIVNNIIGSSLADRAGLQNGDVIEEIQGYRNPDFASANHALDSSKHSIEIIVIRNAGTPRLWKPQLSENAEMNRFQHSVHNMGPPTTNPPPPPPPTVTHPIKVSLEHRKEEVPIRGFNTSAKPFGSTEIQTSNQQQYNSPLNLYSAQNAAEQYLQQTGGLFGTDPNLAKQKEEPAYLRSETLRLIRENEQNTRGERLTTPAAPTRYSPRINDLDPLRGQPNPQGLPQCYLCGRNILGVMCRAFNHDLHADCFTCATCGSSLKNQGHHFVNDKFYCDIHGRQLKGRGPSMDPEKAALTPPTVAHPVKTPEPVKAFYQPDVMTRQPISLNPSKRGVPPAQTSYGQQYRQTTTTNQCEISPNHLTPNNNLGVGNNNYARTETHQSYEHQHQQQTNNNHYNEHLDGGRGKGQLMSNVNRIPYCEHCKQQIRGAFVLATGLTWCPEHFTCANASCNRKLLDVGFVEENGKKYCEQCFERLIAPQCSKCRKPITADCLNALQKQWHPHCFVCAHCHKPFGNSAFYLEQGQPYCEEDWNALFTTKCVSCKYPIEAGDRWVEALGSAFHSNCFNCTACQINLEGESFYAKNGAPYCKAHA</sequence>
<dbReference type="SUPFAM" id="SSF50156">
    <property type="entry name" value="PDZ domain-like"/>
    <property type="match status" value="1"/>
</dbReference>
<feature type="repeat" description="WD" evidence="7">
    <location>
        <begin position="1327"/>
        <end position="1365"/>
    </location>
</feature>
<dbReference type="SUPFAM" id="SSF52540">
    <property type="entry name" value="P-loop containing nucleoside triphosphate hydrolases"/>
    <property type="match status" value="1"/>
</dbReference>
<dbReference type="CDD" id="cd00200">
    <property type="entry name" value="WD40"/>
    <property type="match status" value="1"/>
</dbReference>
<feature type="region of interest" description="Disordered" evidence="8">
    <location>
        <begin position="2164"/>
        <end position="2184"/>
    </location>
</feature>
<dbReference type="CDD" id="cd09461">
    <property type="entry name" value="LIM3_Enigma_like_1"/>
    <property type="match status" value="1"/>
</dbReference>
<dbReference type="SUPFAM" id="SSF57716">
    <property type="entry name" value="Glucocorticoid receptor-like (DNA-binding domain)"/>
    <property type="match status" value="3"/>
</dbReference>
<evidence type="ECO:0000259" key="10">
    <source>
        <dbReference type="PROSITE" id="PS50106"/>
    </source>
</evidence>
<dbReference type="InterPro" id="IPR029052">
    <property type="entry name" value="Metallo-depent_PP-like"/>
</dbReference>
<feature type="repeat" description="WD" evidence="7">
    <location>
        <begin position="1366"/>
        <end position="1407"/>
    </location>
</feature>
<evidence type="ECO:0000256" key="7">
    <source>
        <dbReference type="PROSITE-ProRule" id="PRU00221"/>
    </source>
</evidence>
<dbReference type="InterPro" id="IPR052752">
    <property type="entry name" value="NACHT-WD_repeat"/>
</dbReference>
<organism evidence="11 12">
    <name type="scientific">Steinernema hermaphroditum</name>
    <dbReference type="NCBI Taxonomy" id="289476"/>
    <lineage>
        <taxon>Eukaryota</taxon>
        <taxon>Metazoa</taxon>
        <taxon>Ecdysozoa</taxon>
        <taxon>Nematoda</taxon>
        <taxon>Chromadorea</taxon>
        <taxon>Rhabditida</taxon>
        <taxon>Tylenchina</taxon>
        <taxon>Panagrolaimomorpha</taxon>
        <taxon>Strongyloidoidea</taxon>
        <taxon>Steinernematidae</taxon>
        <taxon>Steinernema</taxon>
    </lineage>
</organism>
<dbReference type="SUPFAM" id="SSF50978">
    <property type="entry name" value="WD40 repeat-like"/>
    <property type="match status" value="3"/>
</dbReference>
<dbReference type="Proteomes" id="UP001175271">
    <property type="component" value="Unassembled WGS sequence"/>
</dbReference>
<dbReference type="InterPro" id="IPR015943">
    <property type="entry name" value="WD40/YVTN_repeat-like_dom_sf"/>
</dbReference>
<dbReference type="SMART" id="SM00228">
    <property type="entry name" value="PDZ"/>
    <property type="match status" value="1"/>
</dbReference>
<feature type="repeat" description="WD" evidence="7">
    <location>
        <begin position="894"/>
        <end position="935"/>
    </location>
</feature>
<dbReference type="PROSITE" id="PS50294">
    <property type="entry name" value="WD_REPEATS_REGION"/>
    <property type="match status" value="3"/>
</dbReference>
<dbReference type="InterPro" id="IPR004843">
    <property type="entry name" value="Calcineurin-like_PHP"/>
</dbReference>
<dbReference type="InterPro" id="IPR027417">
    <property type="entry name" value="P-loop_NTPase"/>
</dbReference>
<dbReference type="Gene3D" id="2.30.42.10">
    <property type="match status" value="1"/>
</dbReference>
<feature type="domain" description="LIM zinc-binding" evidence="9">
    <location>
        <begin position="2105"/>
        <end position="2164"/>
    </location>
</feature>
<evidence type="ECO:0000256" key="5">
    <source>
        <dbReference type="ARBA" id="ARBA00023038"/>
    </source>
</evidence>
<keyword evidence="4 6" id="KW-0862">Zinc</keyword>
<reference evidence="11" key="1">
    <citation type="submission" date="2023-06" db="EMBL/GenBank/DDBJ databases">
        <title>Genomic analysis of the entomopathogenic nematode Steinernema hermaphroditum.</title>
        <authorList>
            <person name="Schwarz E.M."/>
            <person name="Heppert J.K."/>
            <person name="Baniya A."/>
            <person name="Schwartz H.T."/>
            <person name="Tan C.-H."/>
            <person name="Antoshechkin I."/>
            <person name="Sternberg P.W."/>
            <person name="Goodrich-Blair H."/>
            <person name="Dillman A.R."/>
        </authorList>
    </citation>
    <scope>NUCLEOTIDE SEQUENCE</scope>
    <source>
        <strain evidence="11">PS9179</strain>
        <tissue evidence="11">Whole animal</tissue>
    </source>
</reference>
<evidence type="ECO:0000313" key="11">
    <source>
        <dbReference type="EMBL" id="KAK0400030.1"/>
    </source>
</evidence>
<feature type="repeat" description="WD" evidence="7">
    <location>
        <begin position="978"/>
        <end position="1019"/>
    </location>
</feature>
<dbReference type="InterPro" id="IPR036034">
    <property type="entry name" value="PDZ_sf"/>
</dbReference>
<dbReference type="PROSITE" id="PS00678">
    <property type="entry name" value="WD_REPEATS_1"/>
    <property type="match status" value="1"/>
</dbReference>
<dbReference type="PANTHER" id="PTHR19871">
    <property type="entry name" value="BETA TRANSDUCIN-RELATED PROTEIN"/>
    <property type="match status" value="1"/>
</dbReference>
<keyword evidence="12" id="KW-1185">Reference proteome</keyword>
<evidence type="ECO:0000259" key="9">
    <source>
        <dbReference type="PROSITE" id="PS50023"/>
    </source>
</evidence>
<dbReference type="PROSITE" id="PS50082">
    <property type="entry name" value="WD_REPEATS_2"/>
    <property type="match status" value="5"/>
</dbReference>
<feature type="compositionally biased region" description="Pro residues" evidence="8">
    <location>
        <begin position="1522"/>
        <end position="1534"/>
    </location>
</feature>
<dbReference type="PANTHER" id="PTHR19871:SF38">
    <property type="entry name" value="PROTEIN QUI-1"/>
    <property type="match status" value="1"/>
</dbReference>
<evidence type="ECO:0000256" key="3">
    <source>
        <dbReference type="ARBA" id="ARBA00022737"/>
    </source>
</evidence>
<dbReference type="InterPro" id="IPR006643">
    <property type="entry name" value="Zasp-like_motif"/>
</dbReference>
<keyword evidence="5 6" id="KW-0440">LIM domain</keyword>
<dbReference type="Pfam" id="PF25469">
    <property type="entry name" value="WHD_NWD1"/>
    <property type="match status" value="1"/>
</dbReference>
<keyword evidence="2 6" id="KW-0479">Metal-binding</keyword>
<evidence type="ECO:0000256" key="1">
    <source>
        <dbReference type="ARBA" id="ARBA00022574"/>
    </source>
</evidence>
<feature type="repeat" description="WD" evidence="7">
    <location>
        <begin position="936"/>
        <end position="977"/>
    </location>
</feature>
<dbReference type="Pfam" id="PF00400">
    <property type="entry name" value="WD40"/>
    <property type="match status" value="5"/>
</dbReference>
<dbReference type="PROSITE" id="PS00478">
    <property type="entry name" value="LIM_DOMAIN_1"/>
    <property type="match status" value="2"/>
</dbReference>
<keyword evidence="1 7" id="KW-0853">WD repeat</keyword>
<dbReference type="GO" id="GO:0016787">
    <property type="term" value="F:hydrolase activity"/>
    <property type="evidence" value="ECO:0007669"/>
    <property type="project" value="InterPro"/>
</dbReference>
<dbReference type="InterPro" id="IPR057588">
    <property type="entry name" value="NWD1/2-like_WH"/>
</dbReference>
<dbReference type="CDD" id="cd09360">
    <property type="entry name" value="LIM_ALP_like"/>
    <property type="match status" value="1"/>
</dbReference>
<gene>
    <name evidence="11" type="ORF">QR680_003317</name>
</gene>
<evidence type="ECO:0000256" key="8">
    <source>
        <dbReference type="SAM" id="MobiDB-lite"/>
    </source>
</evidence>
<dbReference type="PROSITE" id="PS50023">
    <property type="entry name" value="LIM_DOMAIN_2"/>
    <property type="match status" value="3"/>
</dbReference>
<evidence type="ECO:0000256" key="4">
    <source>
        <dbReference type="ARBA" id="ARBA00022833"/>
    </source>
</evidence>
<dbReference type="Pfam" id="PF00149">
    <property type="entry name" value="Metallophos"/>
    <property type="match status" value="1"/>
</dbReference>
<dbReference type="GO" id="GO:0046872">
    <property type="term" value="F:metal ion binding"/>
    <property type="evidence" value="ECO:0007669"/>
    <property type="project" value="UniProtKB-KW"/>
</dbReference>
<dbReference type="InterPro" id="IPR019775">
    <property type="entry name" value="WD40_repeat_CS"/>
</dbReference>
<dbReference type="FunFam" id="2.10.110.10:FF:000020">
    <property type="entry name" value="PDZ and LIM domain protein 5"/>
    <property type="match status" value="1"/>
</dbReference>
<name>A0AA39H699_9BILA</name>
<dbReference type="InterPro" id="IPR001478">
    <property type="entry name" value="PDZ"/>
</dbReference>
<dbReference type="SUPFAM" id="SSF56300">
    <property type="entry name" value="Metallo-dependent phosphatases"/>
    <property type="match status" value="1"/>
</dbReference>
<dbReference type="EMBL" id="JAUCMV010000005">
    <property type="protein sequence ID" value="KAK0400030.1"/>
    <property type="molecule type" value="Genomic_DNA"/>
</dbReference>
<dbReference type="FunFam" id="2.10.110.10:FF:000060">
    <property type="entry name" value="Uncharacterized protein, isoform Z"/>
    <property type="match status" value="1"/>
</dbReference>
<evidence type="ECO:0000256" key="6">
    <source>
        <dbReference type="PROSITE-ProRule" id="PRU00125"/>
    </source>
</evidence>
<keyword evidence="3" id="KW-0677">Repeat</keyword>
<dbReference type="SMART" id="SM00320">
    <property type="entry name" value="WD40"/>
    <property type="match status" value="12"/>
</dbReference>
<dbReference type="InterPro" id="IPR001781">
    <property type="entry name" value="Znf_LIM"/>
</dbReference>
<dbReference type="InterPro" id="IPR036322">
    <property type="entry name" value="WD40_repeat_dom_sf"/>
</dbReference>
<feature type="region of interest" description="Disordered" evidence="8">
    <location>
        <begin position="2077"/>
        <end position="2097"/>
    </location>
</feature>
<comment type="caution">
    <text evidence="11">The sequence shown here is derived from an EMBL/GenBank/DDBJ whole genome shotgun (WGS) entry which is preliminary data.</text>
</comment>
<dbReference type="Gene3D" id="3.40.50.300">
    <property type="entry name" value="P-loop containing nucleotide triphosphate hydrolases"/>
    <property type="match status" value="1"/>
</dbReference>
<dbReference type="InterPro" id="IPR001680">
    <property type="entry name" value="WD40_rpt"/>
</dbReference>
<feature type="region of interest" description="Disordered" evidence="8">
    <location>
        <begin position="1502"/>
        <end position="1534"/>
    </location>
</feature>